<proteinExistence type="predicted"/>
<name>A0A0R1W140_9LACO</name>
<dbReference type="AlphaFoldDB" id="A0A0R1W140"/>
<keyword evidence="2" id="KW-0805">Transcription regulation</keyword>
<evidence type="ECO:0000313" key="8">
    <source>
        <dbReference type="Proteomes" id="UP000051315"/>
    </source>
</evidence>
<evidence type="ECO:0000256" key="5">
    <source>
        <dbReference type="SAM" id="Coils"/>
    </source>
</evidence>
<dbReference type="SMART" id="SM00422">
    <property type="entry name" value="HTH_MERR"/>
    <property type="match status" value="1"/>
</dbReference>
<dbReference type="PATRIC" id="fig|1423735.3.peg.288"/>
<dbReference type="PANTHER" id="PTHR30204:SF69">
    <property type="entry name" value="MERR-FAMILY TRANSCRIPTIONAL REGULATOR"/>
    <property type="match status" value="1"/>
</dbReference>
<accession>A0A0R1W140</accession>
<dbReference type="SUPFAM" id="SSF46955">
    <property type="entry name" value="Putative DNA-binding domain"/>
    <property type="match status" value="1"/>
</dbReference>
<feature type="domain" description="HTH merR-type" evidence="6">
    <location>
        <begin position="25"/>
        <end position="94"/>
    </location>
</feature>
<sequence length="162" mass="18729">MSQANLRSSLNFKKRKEVDEMSQETYTIGQVATRFNLSVSTLRYYDQEGLIPNLTKDQAGIRRFNNENLEALQVVECLKTSGMSIKDIKQFMQWSSEGDETLAQRLTLFQKLREHLESQLDLLERNLRVVDYKCAYYGQAVEDGTEARVKQTGQSIREIANH</sequence>
<dbReference type="PRINTS" id="PR00040">
    <property type="entry name" value="HTHMERR"/>
</dbReference>
<evidence type="ECO:0000259" key="6">
    <source>
        <dbReference type="PROSITE" id="PS50937"/>
    </source>
</evidence>
<dbReference type="CDD" id="cd01109">
    <property type="entry name" value="HTH_YyaN"/>
    <property type="match status" value="1"/>
</dbReference>
<dbReference type="Proteomes" id="UP000051315">
    <property type="component" value="Unassembled WGS sequence"/>
</dbReference>
<dbReference type="GO" id="GO:0003677">
    <property type="term" value="F:DNA binding"/>
    <property type="evidence" value="ECO:0007669"/>
    <property type="project" value="UniProtKB-KW"/>
</dbReference>
<dbReference type="Pfam" id="PF13411">
    <property type="entry name" value="MerR_1"/>
    <property type="match status" value="1"/>
</dbReference>
<dbReference type="EMBL" id="AZFX01000072">
    <property type="protein sequence ID" value="KRM08902.1"/>
    <property type="molecule type" value="Genomic_DNA"/>
</dbReference>
<dbReference type="PANTHER" id="PTHR30204">
    <property type="entry name" value="REDOX-CYCLING DRUG-SENSING TRANSCRIPTIONAL ACTIVATOR SOXR"/>
    <property type="match status" value="1"/>
</dbReference>
<dbReference type="InterPro" id="IPR009061">
    <property type="entry name" value="DNA-bd_dom_put_sf"/>
</dbReference>
<dbReference type="GO" id="GO:0003700">
    <property type="term" value="F:DNA-binding transcription factor activity"/>
    <property type="evidence" value="ECO:0007669"/>
    <property type="project" value="InterPro"/>
</dbReference>
<comment type="caution">
    <text evidence="7">The sequence shown here is derived from an EMBL/GenBank/DDBJ whole genome shotgun (WGS) entry which is preliminary data.</text>
</comment>
<dbReference type="InterPro" id="IPR000551">
    <property type="entry name" value="MerR-type_HTH_dom"/>
</dbReference>
<keyword evidence="5" id="KW-0175">Coiled coil</keyword>
<evidence type="ECO:0000313" key="7">
    <source>
        <dbReference type="EMBL" id="KRM08902.1"/>
    </source>
</evidence>
<dbReference type="InterPro" id="IPR047057">
    <property type="entry name" value="MerR_fam"/>
</dbReference>
<evidence type="ECO:0000256" key="2">
    <source>
        <dbReference type="ARBA" id="ARBA00023015"/>
    </source>
</evidence>
<keyword evidence="8" id="KW-1185">Reference proteome</keyword>
<protein>
    <submittedName>
        <fullName evidence="7">MerR family transcriptional regulator</fullName>
    </submittedName>
</protein>
<feature type="coiled-coil region" evidence="5">
    <location>
        <begin position="106"/>
        <end position="133"/>
    </location>
</feature>
<dbReference type="PROSITE" id="PS50937">
    <property type="entry name" value="HTH_MERR_2"/>
    <property type="match status" value="1"/>
</dbReference>
<keyword evidence="1" id="KW-0678">Repressor</keyword>
<evidence type="ECO:0000256" key="4">
    <source>
        <dbReference type="ARBA" id="ARBA00023163"/>
    </source>
</evidence>
<keyword evidence="3" id="KW-0238">DNA-binding</keyword>
<gene>
    <name evidence="7" type="ORF">FC15_GL000282</name>
</gene>
<dbReference type="Gene3D" id="1.10.1660.10">
    <property type="match status" value="1"/>
</dbReference>
<reference evidence="7 8" key="1">
    <citation type="journal article" date="2015" name="Genome Announc.">
        <title>Expanding the biotechnology potential of lactobacilli through comparative genomics of 213 strains and associated genera.</title>
        <authorList>
            <person name="Sun Z."/>
            <person name="Harris H.M."/>
            <person name="McCann A."/>
            <person name="Guo C."/>
            <person name="Argimon S."/>
            <person name="Zhang W."/>
            <person name="Yang X."/>
            <person name="Jeffery I.B."/>
            <person name="Cooney J.C."/>
            <person name="Kagawa T.F."/>
            <person name="Liu W."/>
            <person name="Song Y."/>
            <person name="Salvetti E."/>
            <person name="Wrobel A."/>
            <person name="Rasinkangas P."/>
            <person name="Parkhill J."/>
            <person name="Rea M.C."/>
            <person name="O'Sullivan O."/>
            <person name="Ritari J."/>
            <person name="Douillard F.P."/>
            <person name="Paul Ross R."/>
            <person name="Yang R."/>
            <person name="Briner A.E."/>
            <person name="Felis G.E."/>
            <person name="de Vos W.M."/>
            <person name="Barrangou R."/>
            <person name="Klaenhammer T.R."/>
            <person name="Caufield P.W."/>
            <person name="Cui Y."/>
            <person name="Zhang H."/>
            <person name="O'Toole P.W."/>
        </authorList>
    </citation>
    <scope>NUCLEOTIDE SEQUENCE [LARGE SCALE GENOMIC DNA]</scope>
    <source>
        <strain evidence="7 8">DSM 17758</strain>
    </source>
</reference>
<evidence type="ECO:0000256" key="1">
    <source>
        <dbReference type="ARBA" id="ARBA00022491"/>
    </source>
</evidence>
<organism evidence="7 8">
    <name type="scientific">Lapidilactobacillus concavus DSM 17758</name>
    <dbReference type="NCBI Taxonomy" id="1423735"/>
    <lineage>
        <taxon>Bacteria</taxon>
        <taxon>Bacillati</taxon>
        <taxon>Bacillota</taxon>
        <taxon>Bacilli</taxon>
        <taxon>Lactobacillales</taxon>
        <taxon>Lactobacillaceae</taxon>
        <taxon>Lapidilactobacillus</taxon>
    </lineage>
</organism>
<dbReference type="STRING" id="1423735.FC15_GL000282"/>
<evidence type="ECO:0000256" key="3">
    <source>
        <dbReference type="ARBA" id="ARBA00023125"/>
    </source>
</evidence>
<keyword evidence="4" id="KW-0804">Transcription</keyword>